<dbReference type="Proteomes" id="UP000199632">
    <property type="component" value="Unassembled WGS sequence"/>
</dbReference>
<organism evidence="2 3">
    <name type="scientific">Asanoa ishikariensis</name>
    <dbReference type="NCBI Taxonomy" id="137265"/>
    <lineage>
        <taxon>Bacteria</taxon>
        <taxon>Bacillati</taxon>
        <taxon>Actinomycetota</taxon>
        <taxon>Actinomycetes</taxon>
        <taxon>Micromonosporales</taxon>
        <taxon>Micromonosporaceae</taxon>
        <taxon>Asanoa</taxon>
    </lineage>
</organism>
<feature type="chain" id="PRO_5011610221" evidence="1">
    <location>
        <begin position="31"/>
        <end position="191"/>
    </location>
</feature>
<dbReference type="RefSeq" id="WP_143049860.1">
    <property type="nucleotide sequence ID" value="NZ_BOND01000004.1"/>
</dbReference>
<evidence type="ECO:0000313" key="3">
    <source>
        <dbReference type="Proteomes" id="UP000199632"/>
    </source>
</evidence>
<protein>
    <submittedName>
        <fullName evidence="2">Uncharacterized protein</fullName>
    </submittedName>
</protein>
<sequence>MRIGKAVRWGTTVVLAATATVVALAQPASAAPWVVYAGPLFSLHTQQAGTPRAMAVLNASTGNTAPLIQAPYTPAAPYNDFMILERDDTTANQYRLKPQHTYSNDGNVNNDKCLAVKNADGGNNVPIVNATCTYDGINNDVWIIQTDYARGADLIWNLMTEKCITVQNADLGNVPLITFDCNRNPNGLWRR</sequence>
<dbReference type="Gene3D" id="2.80.10.50">
    <property type="match status" value="1"/>
</dbReference>
<proteinExistence type="predicted"/>
<evidence type="ECO:0000313" key="2">
    <source>
        <dbReference type="EMBL" id="SDZ42811.1"/>
    </source>
</evidence>
<dbReference type="PROSITE" id="PS50231">
    <property type="entry name" value="RICIN_B_LECTIN"/>
    <property type="match status" value="1"/>
</dbReference>
<evidence type="ECO:0000256" key="1">
    <source>
        <dbReference type="SAM" id="SignalP"/>
    </source>
</evidence>
<feature type="signal peptide" evidence="1">
    <location>
        <begin position="1"/>
        <end position="30"/>
    </location>
</feature>
<dbReference type="SUPFAM" id="SSF50370">
    <property type="entry name" value="Ricin B-like lectins"/>
    <property type="match status" value="1"/>
</dbReference>
<dbReference type="AlphaFoldDB" id="A0A1H3SZ04"/>
<gene>
    <name evidence="2" type="ORF">SAMN05421684_4912</name>
</gene>
<reference evidence="3" key="1">
    <citation type="submission" date="2016-10" db="EMBL/GenBank/DDBJ databases">
        <authorList>
            <person name="Varghese N."/>
            <person name="Submissions S."/>
        </authorList>
    </citation>
    <scope>NUCLEOTIDE SEQUENCE [LARGE SCALE GENOMIC DNA]</scope>
    <source>
        <strain evidence="3">DSM 44718</strain>
    </source>
</reference>
<keyword evidence="1" id="KW-0732">Signal</keyword>
<name>A0A1H3SZ04_9ACTN</name>
<dbReference type="STRING" id="137265.SAMN05421684_4912"/>
<dbReference type="InterPro" id="IPR035992">
    <property type="entry name" value="Ricin_B-like_lectins"/>
</dbReference>
<accession>A0A1H3SZ04</accession>
<dbReference type="OrthoDB" id="4167063at2"/>
<keyword evidence="3" id="KW-1185">Reference proteome</keyword>
<dbReference type="EMBL" id="FNQB01000003">
    <property type="protein sequence ID" value="SDZ42811.1"/>
    <property type="molecule type" value="Genomic_DNA"/>
</dbReference>
<dbReference type="CDD" id="cd00161">
    <property type="entry name" value="beta-trefoil_Ricin-like"/>
    <property type="match status" value="1"/>
</dbReference>